<dbReference type="OrthoDB" id="9790710at2"/>
<dbReference type="SUPFAM" id="SSF53756">
    <property type="entry name" value="UDP-Glycosyltransferase/glycogen phosphorylase"/>
    <property type="match status" value="1"/>
</dbReference>
<dbReference type="PANTHER" id="PTHR45947:SF3">
    <property type="entry name" value="SULFOQUINOVOSYL TRANSFERASE SQD2"/>
    <property type="match status" value="1"/>
</dbReference>
<evidence type="ECO:0000313" key="4">
    <source>
        <dbReference type="Proteomes" id="UP000185678"/>
    </source>
</evidence>
<dbReference type="Proteomes" id="UP000185678">
    <property type="component" value="Unassembled WGS sequence"/>
</dbReference>
<dbReference type="PANTHER" id="PTHR45947">
    <property type="entry name" value="SULFOQUINOVOSYL TRANSFERASE SQD2"/>
    <property type="match status" value="1"/>
</dbReference>
<name>A0A1N7LKW9_9PROT</name>
<dbReference type="InterPro" id="IPR050194">
    <property type="entry name" value="Glycosyltransferase_grp1"/>
</dbReference>
<accession>A0A1N7LKW9</accession>
<feature type="domain" description="Glycosyltransferase subfamily 4-like N-terminal" evidence="2">
    <location>
        <begin position="16"/>
        <end position="165"/>
    </location>
</feature>
<evidence type="ECO:0000259" key="2">
    <source>
        <dbReference type="Pfam" id="PF13439"/>
    </source>
</evidence>
<evidence type="ECO:0000313" key="3">
    <source>
        <dbReference type="EMBL" id="SIS74401.1"/>
    </source>
</evidence>
<reference evidence="3 4" key="1">
    <citation type="submission" date="2017-01" db="EMBL/GenBank/DDBJ databases">
        <authorList>
            <person name="Mah S.A."/>
            <person name="Swanson W.J."/>
            <person name="Moy G.W."/>
            <person name="Vacquier V.D."/>
        </authorList>
    </citation>
    <scope>NUCLEOTIDE SEQUENCE [LARGE SCALE GENOMIC DNA]</scope>
    <source>
        <strain evidence="3 4">DSM 11589</strain>
    </source>
</reference>
<keyword evidence="4" id="KW-1185">Reference proteome</keyword>
<dbReference type="GO" id="GO:0016757">
    <property type="term" value="F:glycosyltransferase activity"/>
    <property type="evidence" value="ECO:0007669"/>
    <property type="project" value="InterPro"/>
</dbReference>
<sequence>MIRVLTVHCEFRPQSSGVARHIEGLSRALLARGDIEPVILAQNLVKVPDDYPGQVDAGGFGRLLPLIRTADVVHVHGSRTGISALALRLARWLGKPVVFTPHCYYQGGTRLQQGLKRGWDLLIERGTVRGADAVILLHSGWSQVMQDIGLCGQREEIIPNCLDADALMARLQQAGQRRLSGAPAMLSVGRLDPVKRLDDGIRALSEPGMEQAEFHIVGQGVDRERLEALAMQWGVAARVHFHGWQDDACTAAMMKGCDVMLLASEREGLPTVLLESLLAGVPMAISDIEGNRAIADVVGWPFRFPVGEGAALARCVADCVASGVDPAVREAVLQQFSWQSRANEVAALYLDLLRQRGRCG</sequence>
<dbReference type="AlphaFoldDB" id="A0A1N7LKW9"/>
<protein>
    <submittedName>
        <fullName evidence="3">Glycosyltransferase involved in cell wall bisynthesis</fullName>
    </submittedName>
</protein>
<dbReference type="CDD" id="cd03801">
    <property type="entry name" value="GT4_PimA-like"/>
    <property type="match status" value="1"/>
</dbReference>
<dbReference type="Pfam" id="PF13439">
    <property type="entry name" value="Glyco_transf_4"/>
    <property type="match status" value="1"/>
</dbReference>
<dbReference type="InterPro" id="IPR001296">
    <property type="entry name" value="Glyco_trans_1"/>
</dbReference>
<dbReference type="STRING" id="80876.SAMN05421779_103389"/>
<gene>
    <name evidence="3" type="ORF">SAMN05421779_103389</name>
</gene>
<feature type="domain" description="Glycosyl transferase family 1" evidence="1">
    <location>
        <begin position="181"/>
        <end position="294"/>
    </location>
</feature>
<dbReference type="Pfam" id="PF00534">
    <property type="entry name" value="Glycos_transf_1"/>
    <property type="match status" value="1"/>
</dbReference>
<organism evidence="3 4">
    <name type="scientific">Insolitispirillum peregrinum</name>
    <dbReference type="NCBI Taxonomy" id="80876"/>
    <lineage>
        <taxon>Bacteria</taxon>
        <taxon>Pseudomonadati</taxon>
        <taxon>Pseudomonadota</taxon>
        <taxon>Alphaproteobacteria</taxon>
        <taxon>Rhodospirillales</taxon>
        <taxon>Novispirillaceae</taxon>
        <taxon>Insolitispirillum</taxon>
    </lineage>
</organism>
<dbReference type="Gene3D" id="3.40.50.2000">
    <property type="entry name" value="Glycogen Phosphorylase B"/>
    <property type="match status" value="2"/>
</dbReference>
<evidence type="ECO:0000259" key="1">
    <source>
        <dbReference type="Pfam" id="PF00534"/>
    </source>
</evidence>
<proteinExistence type="predicted"/>
<keyword evidence="3" id="KW-0808">Transferase</keyword>
<dbReference type="RefSeq" id="WP_084194730.1">
    <property type="nucleotide sequence ID" value="NZ_FTOA01000003.1"/>
</dbReference>
<dbReference type="EMBL" id="FTOA01000003">
    <property type="protein sequence ID" value="SIS74401.1"/>
    <property type="molecule type" value="Genomic_DNA"/>
</dbReference>
<dbReference type="InterPro" id="IPR028098">
    <property type="entry name" value="Glyco_trans_4-like_N"/>
</dbReference>